<feature type="region of interest" description="Disordered" evidence="1">
    <location>
        <begin position="896"/>
        <end position="965"/>
    </location>
</feature>
<keyword evidence="2" id="KW-1133">Transmembrane helix</keyword>
<dbReference type="AlphaFoldDB" id="A0A812YX01"/>
<evidence type="ECO:0000313" key="3">
    <source>
        <dbReference type="EMBL" id="CAE7800738.1"/>
    </source>
</evidence>
<protein>
    <submittedName>
        <fullName evidence="3">Uncharacterized protein</fullName>
    </submittedName>
</protein>
<evidence type="ECO:0000256" key="2">
    <source>
        <dbReference type="SAM" id="Phobius"/>
    </source>
</evidence>
<keyword evidence="4" id="KW-1185">Reference proteome</keyword>
<feature type="compositionally biased region" description="Basic and acidic residues" evidence="1">
    <location>
        <begin position="896"/>
        <end position="917"/>
    </location>
</feature>
<organism evidence="3 4">
    <name type="scientific">Symbiodinium necroappetens</name>
    <dbReference type="NCBI Taxonomy" id="1628268"/>
    <lineage>
        <taxon>Eukaryota</taxon>
        <taxon>Sar</taxon>
        <taxon>Alveolata</taxon>
        <taxon>Dinophyceae</taxon>
        <taxon>Suessiales</taxon>
        <taxon>Symbiodiniaceae</taxon>
        <taxon>Symbiodinium</taxon>
    </lineage>
</organism>
<feature type="transmembrane region" description="Helical" evidence="2">
    <location>
        <begin position="477"/>
        <end position="498"/>
    </location>
</feature>
<sequence>MHAFGLASGEIFQYNRENFQFDNEQRISKDVQRYKMQVERFELFREDIEDLVKLTVDKMDMYHLVSAVVLGFTTSVFTEGRIMGKTPPSYIAVYFMAVGSGWLYLLMTVWLSMYASISSHSLGVRLRTRYVRLPIPSLRQLYGISSSLQDFEQQGFQKMFRLPFGPQGTPQWDRMNRPPVAAPGPSQATSSQAAGPGQAPDAPLRVPFAVPFAPPAEGPSGDRALRRGGSMSSTGSEEQLALDASVVTTQHINEHEESPDLGRGYSGDNFHGARESICNATDYATAAACHAEYVYIELLPAADGGVLWPISAPFNNQVRHLTMQAQLMQRSNCPNQLHRVKLSMDHPGSGRRARKLAMHWARGDSDPDAMLLINPKLDLKPVFHEAFRKDLRKDDNKGTSWALAKLALAVSRCLNAPCVGLGQIVFARNLKFETCDQWQCFDAYARVSMSLGVHQIVQAINLFVLGLTLVETHCPSVAIAITLTLQAVAFSLTFMDVASLHRWQWAGMLVISSGCAVTTVFSLMFAKLTAESVPDITKPFPLAPIGYLFQVIYFQLILELAKPTDEIMSLPRRFRAVLFTDVFGDSSYDPTDAEHALPPEPGRPGQMQRMAQDKALATCDNLSAMAQMALRRWEALPQPHLSDEDQAVLEQKRKEYTLSRKALMAHLVELKREQGVPFDPEDRDRLELKSWSELNDVEKAEDVFAGYVIGPMQLSAGKSQLYFYDLETGECIYDRPGRRPLLTLDDVSEHVSKFARAVRRVFSDAQQAAEEFEDGESSRGASPGHSADGLEPQGGRGRSIQKRVARSMTKLMGQTRLPTRVDNLPWKALMRLTQVLQCCWIFLAVAEACSNWFPDTFGADLFRVSWSGDSGELKEDWHGDPEEKYLHECEEHLHHEEHAGEHEEHAHHAEHASEGEHQTAPAEGEHASPASPYEGGHPISYEGDLAPLHEGAPSEHEGAGHLRRLRSETPGRPWWQRATEVKATWPHGIFFRAVALASLPESGLLATTAFTLYRSSEPRLGQSLSWQALPRPEFPASAAICDAGRNGSQEAASRCLMIAPRSATPALVFWSFGSPEAAVELPLSPRLLPWKTAAGAALPCEKLQFLAHADAQRCLLLAGWDDARLRVALVKLQDGGLLPSPDAQVAVRSEVPLGSGCGKAPDALHVDATGRLWLSEGGALAAWHLPSGAFLGRWQPSWRSFRPSALCTWGGRLLVAGAAGPGFGRPALLSFRPNLTESQSAPNRL</sequence>
<feature type="region of interest" description="Disordered" evidence="1">
    <location>
        <begin position="167"/>
        <end position="240"/>
    </location>
</feature>
<gene>
    <name evidence="3" type="ORF">SNEC2469_LOCUS23616</name>
</gene>
<keyword evidence="2" id="KW-0472">Membrane</keyword>
<evidence type="ECO:0000256" key="1">
    <source>
        <dbReference type="SAM" id="MobiDB-lite"/>
    </source>
</evidence>
<feature type="transmembrane region" description="Helical" evidence="2">
    <location>
        <begin position="90"/>
        <end position="111"/>
    </location>
</feature>
<evidence type="ECO:0000313" key="4">
    <source>
        <dbReference type="Proteomes" id="UP000601435"/>
    </source>
</evidence>
<name>A0A812YX01_9DINO</name>
<feature type="region of interest" description="Disordered" evidence="1">
    <location>
        <begin position="772"/>
        <end position="803"/>
    </location>
</feature>
<feature type="transmembrane region" description="Helical" evidence="2">
    <location>
        <begin position="505"/>
        <end position="526"/>
    </location>
</feature>
<dbReference type="OrthoDB" id="417975at2759"/>
<reference evidence="3" key="1">
    <citation type="submission" date="2021-02" db="EMBL/GenBank/DDBJ databases">
        <authorList>
            <person name="Dougan E. K."/>
            <person name="Rhodes N."/>
            <person name="Thang M."/>
            <person name="Chan C."/>
        </authorList>
    </citation>
    <scope>NUCLEOTIDE SEQUENCE</scope>
</reference>
<proteinExistence type="predicted"/>
<dbReference type="Proteomes" id="UP000601435">
    <property type="component" value="Unassembled WGS sequence"/>
</dbReference>
<dbReference type="EMBL" id="CAJNJA010044286">
    <property type="protein sequence ID" value="CAE7800738.1"/>
    <property type="molecule type" value="Genomic_DNA"/>
</dbReference>
<feature type="compositionally biased region" description="Low complexity" evidence="1">
    <location>
        <begin position="192"/>
        <end position="211"/>
    </location>
</feature>
<accession>A0A812YX01</accession>
<feature type="transmembrane region" description="Helical" evidence="2">
    <location>
        <begin position="61"/>
        <end position="78"/>
    </location>
</feature>
<comment type="caution">
    <text evidence="3">The sequence shown here is derived from an EMBL/GenBank/DDBJ whole genome shotgun (WGS) entry which is preliminary data.</text>
</comment>
<keyword evidence="2" id="KW-0812">Transmembrane</keyword>
<feature type="compositionally biased region" description="Basic and acidic residues" evidence="1">
    <location>
        <begin position="952"/>
        <end position="965"/>
    </location>
</feature>